<dbReference type="EMBL" id="JBHUHO010000013">
    <property type="protein sequence ID" value="MFD2115205.1"/>
    <property type="molecule type" value="Genomic_DNA"/>
</dbReference>
<evidence type="ECO:0000259" key="3">
    <source>
        <dbReference type="PROSITE" id="PS51462"/>
    </source>
</evidence>
<dbReference type="InterPro" id="IPR000086">
    <property type="entry name" value="NUDIX_hydrolase_dom"/>
</dbReference>
<sequence length="157" mass="18038">MGMSEYYKNLREKIGNQLIFMPSVVGIIRNENKEILFGRKHNEENWGLIAGAIELSETPAQAIIREVQEETGLIILPERIIGVYGGEGGRFTYSNGHQVEYLSIVFDCKIIGGELNPDNEEMKELKYFSEFQIPSITNNYPKYIFNSHQQERADFEV</sequence>
<dbReference type="PANTHER" id="PTHR43046">
    <property type="entry name" value="GDP-MANNOSE MANNOSYL HYDROLASE"/>
    <property type="match status" value="1"/>
</dbReference>
<feature type="domain" description="Nudix hydrolase" evidence="3">
    <location>
        <begin position="19"/>
        <end position="153"/>
    </location>
</feature>
<evidence type="ECO:0000256" key="2">
    <source>
        <dbReference type="ARBA" id="ARBA00022801"/>
    </source>
</evidence>
<gene>
    <name evidence="4" type="ORF">ACFSJH_05575</name>
</gene>
<evidence type="ECO:0000256" key="1">
    <source>
        <dbReference type="ARBA" id="ARBA00001946"/>
    </source>
</evidence>
<dbReference type="PROSITE" id="PS51462">
    <property type="entry name" value="NUDIX"/>
    <property type="match status" value="1"/>
</dbReference>
<reference evidence="5" key="1">
    <citation type="journal article" date="2019" name="Int. J. Syst. Evol. Microbiol.">
        <title>The Global Catalogue of Microorganisms (GCM) 10K type strain sequencing project: providing services to taxonomists for standard genome sequencing and annotation.</title>
        <authorList>
            <consortium name="The Broad Institute Genomics Platform"/>
            <consortium name="The Broad Institute Genome Sequencing Center for Infectious Disease"/>
            <person name="Wu L."/>
            <person name="Ma J."/>
        </authorList>
    </citation>
    <scope>NUCLEOTIDE SEQUENCE [LARGE SCALE GENOMIC DNA]</scope>
    <source>
        <strain evidence="5">GH52</strain>
    </source>
</reference>
<dbReference type="RefSeq" id="WP_377770267.1">
    <property type="nucleotide sequence ID" value="NZ_JBHUHO010000013.1"/>
</dbReference>
<dbReference type="InterPro" id="IPR015797">
    <property type="entry name" value="NUDIX_hydrolase-like_dom_sf"/>
</dbReference>
<comment type="caution">
    <text evidence="4">The sequence shown here is derived from an EMBL/GenBank/DDBJ whole genome shotgun (WGS) entry which is preliminary data.</text>
</comment>
<accession>A0ABW4YHH7</accession>
<proteinExistence type="predicted"/>
<organism evidence="4 5">
    <name type="scientific">Paenibacillus yanchengensis</name>
    <dbReference type="NCBI Taxonomy" id="2035833"/>
    <lineage>
        <taxon>Bacteria</taxon>
        <taxon>Bacillati</taxon>
        <taxon>Bacillota</taxon>
        <taxon>Bacilli</taxon>
        <taxon>Bacillales</taxon>
        <taxon>Paenibacillaceae</taxon>
        <taxon>Paenibacillus</taxon>
    </lineage>
</organism>
<evidence type="ECO:0000313" key="5">
    <source>
        <dbReference type="Proteomes" id="UP001597362"/>
    </source>
</evidence>
<dbReference type="SUPFAM" id="SSF55811">
    <property type="entry name" value="Nudix"/>
    <property type="match status" value="1"/>
</dbReference>
<keyword evidence="5" id="KW-1185">Reference proteome</keyword>
<evidence type="ECO:0000313" key="4">
    <source>
        <dbReference type="EMBL" id="MFD2115205.1"/>
    </source>
</evidence>
<dbReference type="Proteomes" id="UP001597362">
    <property type="component" value="Unassembled WGS sequence"/>
</dbReference>
<dbReference type="PROSITE" id="PS00893">
    <property type="entry name" value="NUDIX_BOX"/>
    <property type="match status" value="1"/>
</dbReference>
<dbReference type="Gene3D" id="3.90.79.10">
    <property type="entry name" value="Nucleoside Triphosphate Pyrophosphohydrolase"/>
    <property type="match status" value="1"/>
</dbReference>
<protein>
    <submittedName>
        <fullName evidence="4">NUDIX domain-containing protein</fullName>
    </submittedName>
</protein>
<dbReference type="PANTHER" id="PTHR43046:SF2">
    <property type="entry name" value="8-OXO-DGTP DIPHOSPHATASE-RELATED"/>
    <property type="match status" value="1"/>
</dbReference>
<dbReference type="Pfam" id="PF00293">
    <property type="entry name" value="NUDIX"/>
    <property type="match status" value="1"/>
</dbReference>
<name>A0ABW4YHH7_9BACL</name>
<comment type="cofactor">
    <cofactor evidence="1">
        <name>Mg(2+)</name>
        <dbReference type="ChEBI" id="CHEBI:18420"/>
    </cofactor>
</comment>
<keyword evidence="2" id="KW-0378">Hydrolase</keyword>
<dbReference type="InterPro" id="IPR020084">
    <property type="entry name" value="NUDIX_hydrolase_CS"/>
</dbReference>